<gene>
    <name evidence="1" type="ORF">VNI00_016922</name>
</gene>
<evidence type="ECO:0000313" key="1">
    <source>
        <dbReference type="EMBL" id="KAK7022841.1"/>
    </source>
</evidence>
<proteinExistence type="predicted"/>
<dbReference type="EMBL" id="JAYKXP010000146">
    <property type="protein sequence ID" value="KAK7022841.1"/>
    <property type="molecule type" value="Genomic_DNA"/>
</dbReference>
<name>A0AAW0B9E3_9AGAR</name>
<dbReference type="AlphaFoldDB" id="A0AAW0B9E3"/>
<dbReference type="Proteomes" id="UP001383192">
    <property type="component" value="Unassembled WGS sequence"/>
</dbReference>
<protein>
    <submittedName>
        <fullName evidence="1">Uncharacterized protein</fullName>
    </submittedName>
</protein>
<accession>A0AAW0B9E3</accession>
<reference evidence="1 2" key="1">
    <citation type="submission" date="2024-01" db="EMBL/GenBank/DDBJ databases">
        <title>A draft genome for a cacao thread blight-causing isolate of Paramarasmius palmivorus.</title>
        <authorList>
            <person name="Baruah I.K."/>
            <person name="Bukari Y."/>
            <person name="Amoako-Attah I."/>
            <person name="Meinhardt L.W."/>
            <person name="Bailey B.A."/>
            <person name="Cohen S.P."/>
        </authorList>
    </citation>
    <scope>NUCLEOTIDE SEQUENCE [LARGE SCALE GENOMIC DNA]</scope>
    <source>
        <strain evidence="1 2">GH-12</strain>
    </source>
</reference>
<keyword evidence="2" id="KW-1185">Reference proteome</keyword>
<sequence>MDSSTPSHFDYSDSSPSQPLILRIRSSVVVCYTKHPAVLNAALDAFQTSGSVALDPDVPPFIPVLHRPVAEFCHFSRDENSKWLIDIAHDIFDPQQKRGQLYRLDPSTPGYPDRVQDPQDTPGSWVQVQRSDALQPTLYEYVVSDSTIVLAAGDRFINSHIIPKRLGDAVAAHLVVQFRDPGEEPTDLNLPKNVADPAYGITIMKQLDTYFADFRLGLRRKTNEAQGYECHFFPRTEEGLDIHLDLTINDIATSAQLAQRSSPTAQLAHGQRITPPNHHTIYSNPLPATLRWHYMQCVIKKFGTEEYRRMRNIRHYRLPHPQDDDDDESWSLEDIDPDNPPWPNAIVDLGRYHLHTLQEEEAARRRVENLGCHHFLACFVIVVSAGTQGKDMM</sequence>
<organism evidence="1 2">
    <name type="scientific">Paramarasmius palmivorus</name>
    <dbReference type="NCBI Taxonomy" id="297713"/>
    <lineage>
        <taxon>Eukaryota</taxon>
        <taxon>Fungi</taxon>
        <taxon>Dikarya</taxon>
        <taxon>Basidiomycota</taxon>
        <taxon>Agaricomycotina</taxon>
        <taxon>Agaricomycetes</taxon>
        <taxon>Agaricomycetidae</taxon>
        <taxon>Agaricales</taxon>
        <taxon>Marasmiineae</taxon>
        <taxon>Marasmiaceae</taxon>
        <taxon>Paramarasmius</taxon>
    </lineage>
</organism>
<comment type="caution">
    <text evidence="1">The sequence shown here is derived from an EMBL/GenBank/DDBJ whole genome shotgun (WGS) entry which is preliminary data.</text>
</comment>
<evidence type="ECO:0000313" key="2">
    <source>
        <dbReference type="Proteomes" id="UP001383192"/>
    </source>
</evidence>